<reference evidence="3 4" key="1">
    <citation type="submission" date="2018-06" db="EMBL/GenBank/DDBJ databases">
        <authorList>
            <consortium name="Pathogen Informatics"/>
            <person name="Doyle S."/>
        </authorList>
    </citation>
    <scope>NUCLEOTIDE SEQUENCE [LARGE SCALE GENOMIC DNA]</scope>
    <source>
        <strain evidence="3 4">NCTC11545</strain>
    </source>
</reference>
<evidence type="ECO:0000256" key="1">
    <source>
        <dbReference type="SAM" id="Phobius"/>
    </source>
</evidence>
<feature type="transmembrane region" description="Helical" evidence="1">
    <location>
        <begin position="245"/>
        <end position="267"/>
    </location>
</feature>
<dbReference type="RefSeq" id="WP_111972807.1">
    <property type="nucleotide sequence ID" value="NZ_CAJPNJ010000117.1"/>
</dbReference>
<protein>
    <recommendedName>
        <fullName evidence="2">CAAX prenyl protease 2/Lysostaphin resistance protein A-like domain-containing protein</fullName>
    </recommendedName>
</protein>
<keyword evidence="1" id="KW-0472">Membrane</keyword>
<dbReference type="InterPro" id="IPR042150">
    <property type="entry name" value="MmRce1-like"/>
</dbReference>
<dbReference type="GO" id="GO:0080120">
    <property type="term" value="P:CAAX-box protein maturation"/>
    <property type="evidence" value="ECO:0007669"/>
    <property type="project" value="UniProtKB-ARBA"/>
</dbReference>
<feature type="transmembrane region" description="Helical" evidence="1">
    <location>
        <begin position="38"/>
        <end position="60"/>
    </location>
</feature>
<dbReference type="PROSITE" id="PS51257">
    <property type="entry name" value="PROKAR_LIPOPROTEIN"/>
    <property type="match status" value="1"/>
</dbReference>
<name>A0A2X2SPI6_CAPOC</name>
<proteinExistence type="predicted"/>
<dbReference type="AlphaFoldDB" id="A0A2X2SPI6"/>
<dbReference type="Proteomes" id="UP000250169">
    <property type="component" value="Unassembled WGS sequence"/>
</dbReference>
<evidence type="ECO:0000313" key="3">
    <source>
        <dbReference type="EMBL" id="SQA94208.1"/>
    </source>
</evidence>
<feature type="transmembrane region" description="Helical" evidence="1">
    <location>
        <begin position="80"/>
        <end position="102"/>
    </location>
</feature>
<keyword evidence="1" id="KW-1133">Transmembrane helix</keyword>
<dbReference type="PANTHER" id="PTHR35797">
    <property type="entry name" value="PROTEASE-RELATED"/>
    <property type="match status" value="1"/>
</dbReference>
<evidence type="ECO:0000313" key="4">
    <source>
        <dbReference type="Proteomes" id="UP000250169"/>
    </source>
</evidence>
<evidence type="ECO:0000259" key="2">
    <source>
        <dbReference type="Pfam" id="PF02517"/>
    </source>
</evidence>
<feature type="transmembrane region" description="Helical" evidence="1">
    <location>
        <begin position="153"/>
        <end position="171"/>
    </location>
</feature>
<dbReference type="EMBL" id="UAVS01000005">
    <property type="protein sequence ID" value="SQA94208.1"/>
    <property type="molecule type" value="Genomic_DNA"/>
</dbReference>
<dbReference type="GO" id="GO:0004175">
    <property type="term" value="F:endopeptidase activity"/>
    <property type="evidence" value="ECO:0007669"/>
    <property type="project" value="UniProtKB-ARBA"/>
</dbReference>
<dbReference type="PANTHER" id="PTHR35797:SF1">
    <property type="entry name" value="PROTEASE"/>
    <property type="match status" value="1"/>
</dbReference>
<feature type="domain" description="CAAX prenyl protease 2/Lysostaphin resistance protein A-like" evidence="2">
    <location>
        <begin position="119"/>
        <end position="228"/>
    </location>
</feature>
<sequence length="285" mass="32437">MRTNKKTLRNVILFSLVAISCGWIGVGVNQLLGEPSNLESLGSGIFIASPIVCMILLRLLGGDGWKDFPLKPRFKQNTRWYIFAIAVYPVVIGITLFVGKLLGWVDVSKFSVAAYLPVFATAFLPIFIKNILEETAFRGYLTVKMEQLTKNEWVIYLVVAFVCQIWHLPYNLIFLDDAYQATFFPYSKVLFVFVSFVVIAVWTIMYTEIFFLSRSLLLVVLMHSMKDALNPLISEGFTVISPDKTLLVSPLFGLIPTLIYLVIGLYLRRIRKSKECLHSIMNRIN</sequence>
<dbReference type="InterPro" id="IPR003675">
    <property type="entry name" value="Rce1/LyrA-like_dom"/>
</dbReference>
<feature type="transmembrane region" description="Helical" evidence="1">
    <location>
        <begin position="12"/>
        <end position="32"/>
    </location>
</feature>
<feature type="transmembrane region" description="Helical" evidence="1">
    <location>
        <begin position="114"/>
        <end position="132"/>
    </location>
</feature>
<keyword evidence="1" id="KW-0812">Transmembrane</keyword>
<accession>A0A2X2SPI6</accession>
<organism evidence="3 4">
    <name type="scientific">Capnocytophaga ochracea</name>
    <dbReference type="NCBI Taxonomy" id="1018"/>
    <lineage>
        <taxon>Bacteria</taxon>
        <taxon>Pseudomonadati</taxon>
        <taxon>Bacteroidota</taxon>
        <taxon>Flavobacteriia</taxon>
        <taxon>Flavobacteriales</taxon>
        <taxon>Flavobacteriaceae</taxon>
        <taxon>Capnocytophaga</taxon>
    </lineage>
</organism>
<gene>
    <name evidence="3" type="ORF">NCTC11545_01592</name>
</gene>
<dbReference type="Pfam" id="PF02517">
    <property type="entry name" value="Rce1-like"/>
    <property type="match status" value="1"/>
</dbReference>
<feature type="transmembrane region" description="Helical" evidence="1">
    <location>
        <begin position="183"/>
        <end position="202"/>
    </location>
</feature>